<dbReference type="PANTHER" id="PTHR43877">
    <property type="entry name" value="AMINOALKYLPHOSPHONATE N-ACETYLTRANSFERASE-RELATED-RELATED"/>
    <property type="match status" value="1"/>
</dbReference>
<dbReference type="Gene3D" id="3.40.630.30">
    <property type="match status" value="1"/>
</dbReference>
<dbReference type="EC" id="2.3.1.267" evidence="4"/>
<comment type="caution">
    <text evidence="4">The sequence shown here is derived from an EMBL/GenBank/DDBJ whole genome shotgun (WGS) entry which is preliminary data.</text>
</comment>
<dbReference type="PROSITE" id="PS51186">
    <property type="entry name" value="GNAT"/>
    <property type="match status" value="1"/>
</dbReference>
<protein>
    <submittedName>
        <fullName evidence="4">Ribosomal-protein-alanine N-acetyltransferase</fullName>
        <ecNumber evidence="4">2.3.1.267</ecNumber>
    </submittedName>
</protein>
<gene>
    <name evidence="4" type="ORF">FHR19_000404</name>
</gene>
<evidence type="ECO:0000256" key="2">
    <source>
        <dbReference type="ARBA" id="ARBA00023315"/>
    </source>
</evidence>
<dbReference type="GO" id="GO:0008999">
    <property type="term" value="F:protein-N-terminal-alanine acetyltransferase activity"/>
    <property type="evidence" value="ECO:0007669"/>
    <property type="project" value="UniProtKB-EC"/>
</dbReference>
<evidence type="ECO:0000259" key="3">
    <source>
        <dbReference type="PROSITE" id="PS51186"/>
    </source>
</evidence>
<dbReference type="InterPro" id="IPR050832">
    <property type="entry name" value="Bact_Acetyltransf"/>
</dbReference>
<evidence type="ECO:0000313" key="5">
    <source>
        <dbReference type="Proteomes" id="UP000557739"/>
    </source>
</evidence>
<keyword evidence="5" id="KW-1185">Reference proteome</keyword>
<keyword evidence="1 4" id="KW-0808">Transferase</keyword>
<dbReference type="Pfam" id="PF00583">
    <property type="entry name" value="Acetyltransf_1"/>
    <property type="match status" value="1"/>
</dbReference>
<dbReference type="SUPFAM" id="SSF55729">
    <property type="entry name" value="Acyl-CoA N-acyltransferases (Nat)"/>
    <property type="match status" value="1"/>
</dbReference>
<sequence length="158" mass="16905">MSTAVGGTLLRAGGPAEVRLVDALMREGFDPRYGEAWTQNQCLGILSLPGVWLTIAEQGGEPAGFALARIAADEAELLLIAVRPAMRHRGVGGALLRGIVADCRDRKASILHLEVRAGNGAIALYERAGFRKVGVRRDYYRGSTGEVFDAHSFSLDLA</sequence>
<dbReference type="EMBL" id="JACIJJ010000001">
    <property type="protein sequence ID" value="MBB5697079.1"/>
    <property type="molecule type" value="Genomic_DNA"/>
</dbReference>
<dbReference type="InterPro" id="IPR016181">
    <property type="entry name" value="Acyl_CoA_acyltransferase"/>
</dbReference>
<keyword evidence="2 4" id="KW-0012">Acyltransferase</keyword>
<dbReference type="Proteomes" id="UP000557739">
    <property type="component" value="Unassembled WGS sequence"/>
</dbReference>
<organism evidence="4 5">
    <name type="scientific">Sphingomonas yantingensis</name>
    <dbReference type="NCBI Taxonomy" id="1241761"/>
    <lineage>
        <taxon>Bacteria</taxon>
        <taxon>Pseudomonadati</taxon>
        <taxon>Pseudomonadota</taxon>
        <taxon>Alphaproteobacteria</taxon>
        <taxon>Sphingomonadales</taxon>
        <taxon>Sphingomonadaceae</taxon>
        <taxon>Sphingomonas</taxon>
    </lineage>
</organism>
<evidence type="ECO:0000313" key="4">
    <source>
        <dbReference type="EMBL" id="MBB5697079.1"/>
    </source>
</evidence>
<reference evidence="4 5" key="1">
    <citation type="submission" date="2020-08" db="EMBL/GenBank/DDBJ databases">
        <title>Genomic Encyclopedia of Type Strains, Phase IV (KMG-IV): sequencing the most valuable type-strain genomes for metagenomic binning, comparative biology and taxonomic classification.</title>
        <authorList>
            <person name="Goeker M."/>
        </authorList>
    </citation>
    <scope>NUCLEOTIDE SEQUENCE [LARGE SCALE GENOMIC DNA]</scope>
    <source>
        <strain evidence="4 5">DSM 27244</strain>
    </source>
</reference>
<evidence type="ECO:0000256" key="1">
    <source>
        <dbReference type="ARBA" id="ARBA00022679"/>
    </source>
</evidence>
<dbReference type="InterPro" id="IPR000182">
    <property type="entry name" value="GNAT_dom"/>
</dbReference>
<feature type="domain" description="N-acetyltransferase" evidence="3">
    <location>
        <begin position="8"/>
        <end position="154"/>
    </location>
</feature>
<dbReference type="RefSeq" id="WP_246359251.1">
    <property type="nucleotide sequence ID" value="NZ_JACIJJ010000001.1"/>
</dbReference>
<proteinExistence type="predicted"/>
<dbReference type="CDD" id="cd04301">
    <property type="entry name" value="NAT_SF"/>
    <property type="match status" value="1"/>
</dbReference>
<dbReference type="AlphaFoldDB" id="A0A7W9EGM4"/>
<accession>A0A7W9EGM4</accession>
<name>A0A7W9EGM4_9SPHN</name>